<dbReference type="Pfam" id="PF01222">
    <property type="entry name" value="ERG4_ERG24"/>
    <property type="match status" value="1"/>
</dbReference>
<evidence type="ECO:0000256" key="11">
    <source>
        <dbReference type="ARBA" id="ARBA00022989"/>
    </source>
</evidence>
<feature type="transmembrane region" description="Helical" evidence="22">
    <location>
        <begin position="294"/>
        <end position="312"/>
    </location>
</feature>
<protein>
    <recommendedName>
        <fullName evidence="22">Delta(14)-sterol reductase</fullName>
    </recommendedName>
    <alternativeName>
        <fullName evidence="22">C-14 sterol reductase</fullName>
    </alternativeName>
    <alternativeName>
        <fullName evidence="22">Sterol C14-reductase</fullName>
    </alternativeName>
</protein>
<dbReference type="PROSITE" id="PS52002">
    <property type="entry name" value="SM"/>
    <property type="match status" value="1"/>
</dbReference>
<evidence type="ECO:0000256" key="18">
    <source>
        <dbReference type="ARBA" id="ARBA00023221"/>
    </source>
</evidence>
<keyword evidence="14 22" id="KW-0443">Lipid metabolism</keyword>
<evidence type="ECO:0000256" key="22">
    <source>
        <dbReference type="RuleBase" id="RU369120"/>
    </source>
</evidence>
<evidence type="ECO:0000256" key="1">
    <source>
        <dbReference type="ARBA" id="ARBA00004123"/>
    </source>
</evidence>
<dbReference type="InterPro" id="IPR018083">
    <property type="entry name" value="Sterol_reductase_CS"/>
</dbReference>
<dbReference type="GO" id="GO:0005682">
    <property type="term" value="C:U5 snRNP"/>
    <property type="evidence" value="ECO:0007669"/>
    <property type="project" value="UniProtKB-ARBA"/>
</dbReference>
<dbReference type="GO" id="GO:0005789">
    <property type="term" value="C:endoplasmic reticulum membrane"/>
    <property type="evidence" value="ECO:0007669"/>
    <property type="project" value="TreeGrafter"/>
</dbReference>
<dbReference type="SMART" id="SM00651">
    <property type="entry name" value="Sm"/>
    <property type="match status" value="1"/>
</dbReference>
<evidence type="ECO:0000256" key="7">
    <source>
        <dbReference type="ARBA" id="ARBA00022516"/>
    </source>
</evidence>
<dbReference type="GO" id="GO:0005829">
    <property type="term" value="C:cytosol"/>
    <property type="evidence" value="ECO:0007669"/>
    <property type="project" value="UniProtKB-SubCell"/>
</dbReference>
<dbReference type="PANTHER" id="PTHR21257">
    <property type="entry name" value="DELTA(14)-STEROL REDUCTASE"/>
    <property type="match status" value="1"/>
</dbReference>
<keyword evidence="17" id="KW-0508">mRNA splicing</keyword>
<sequence length="601" mass="67464">MAPKAKKQVAQRPQPQKRHYEFGGPLGAAGISFGLPILLYTFTFLCNDVSGCPSPSVLRPKSLDLETLKVEVGWPEDGIWGLASWEATGYTLGYYLLSALLYRILPGKEVEGTVLANGGRLKYKFNGLASALFTLAILAAGTASQGANFPVWTYIADNYIQILTANILIAYSLATFVYVRSFSVKPGDKELRLLAEGGKTGNMLYDWYIGRELNPRVTLPFIGEIDIKEWMEVRPGLLGWVILNFTFVAKQYRQFGYVSDSILFTSIVQGAYVIDCLVVEPYILTTMDITSDGFGFMLSFGDLVWVPFLYTQQTRYLSTHPKDLGTLGLVGVGSILLAAYTIFRLSNAQKNAFRTNPNDPSVAHLKYIETKAGTRLLVSGWWGIARHINYLGDWLQAWPYSLPTGLAGYQILAAGTKAEGALTMVDGREVIAGDAQGWGMVFTYFYILYFGVLLVHRDGRDDEKCAKKYGEDWEKYKKIVKWKIIPYLTPRRTLLQKPRNECTEYEIAQLENWEMSNGPLSILQTAVRGHSQVLISIRSNRKLLARVKAFDRHCNMILENVKEMWTETPVTNGKKGRPVNKDRFISKMFLRGDSVIIVLLS</sequence>
<dbReference type="SUPFAM" id="SSF50182">
    <property type="entry name" value="Sm-like ribonucleoproteins"/>
    <property type="match status" value="1"/>
</dbReference>
<reference evidence="24" key="1">
    <citation type="submission" date="2023-06" db="EMBL/GenBank/DDBJ databases">
        <title>Genome-scale phylogeny and comparative genomics of the fungal order Sordariales.</title>
        <authorList>
            <consortium name="Lawrence Berkeley National Laboratory"/>
            <person name="Hensen N."/>
            <person name="Bonometti L."/>
            <person name="Westerberg I."/>
            <person name="Brannstrom I.O."/>
            <person name="Guillou S."/>
            <person name="Cros-Aarteil S."/>
            <person name="Calhoun S."/>
            <person name="Haridas S."/>
            <person name="Kuo A."/>
            <person name="Mondo S."/>
            <person name="Pangilinan J."/>
            <person name="Riley R."/>
            <person name="Labutti K."/>
            <person name="Andreopoulos B."/>
            <person name="Lipzen A."/>
            <person name="Chen C."/>
            <person name="Yanf M."/>
            <person name="Daum C."/>
            <person name="Ng V."/>
            <person name="Clum A."/>
            <person name="Steindorff A."/>
            <person name="Ohm R."/>
            <person name="Martin F."/>
            <person name="Silar P."/>
            <person name="Natvig D."/>
            <person name="Lalanne C."/>
            <person name="Gautier V."/>
            <person name="Ament-Velasquez S.L."/>
            <person name="Kruys A."/>
            <person name="Hutchinson M.I."/>
            <person name="Powell A.J."/>
            <person name="Barry K."/>
            <person name="Miller A.N."/>
            <person name="Grigoriev I.V."/>
            <person name="Debuchy R."/>
            <person name="Gladieux P."/>
            <person name="Thoren M.H."/>
            <person name="Johannesson H."/>
        </authorList>
    </citation>
    <scope>NUCLEOTIDE SEQUENCE</scope>
    <source>
        <strain evidence="24">CBS 606.72</strain>
    </source>
</reference>
<proteinExistence type="inferred from homology"/>
<evidence type="ECO:0000256" key="8">
    <source>
        <dbReference type="ARBA" id="ARBA00022664"/>
    </source>
</evidence>
<keyword evidence="7 22" id="KW-0444">Lipid biosynthesis</keyword>
<comment type="caution">
    <text evidence="24">The sequence shown here is derived from an EMBL/GenBank/DDBJ whole genome shotgun (WGS) entry which is preliminary data.</text>
</comment>
<dbReference type="GO" id="GO:0003723">
    <property type="term" value="F:RNA binding"/>
    <property type="evidence" value="ECO:0007669"/>
    <property type="project" value="InterPro"/>
</dbReference>
<dbReference type="GO" id="GO:0000398">
    <property type="term" value="P:mRNA splicing, via spliceosome"/>
    <property type="evidence" value="ECO:0007669"/>
    <property type="project" value="UniProtKB-ARBA"/>
</dbReference>
<keyword evidence="11 22" id="KW-1133">Transmembrane helix</keyword>
<evidence type="ECO:0000256" key="10">
    <source>
        <dbReference type="ARBA" id="ARBA00022955"/>
    </source>
</evidence>
<organism evidence="24 25">
    <name type="scientific">Immersiella caudata</name>
    <dbReference type="NCBI Taxonomy" id="314043"/>
    <lineage>
        <taxon>Eukaryota</taxon>
        <taxon>Fungi</taxon>
        <taxon>Dikarya</taxon>
        <taxon>Ascomycota</taxon>
        <taxon>Pezizomycotina</taxon>
        <taxon>Sordariomycetes</taxon>
        <taxon>Sordariomycetidae</taxon>
        <taxon>Sordariales</taxon>
        <taxon>Lasiosphaeriaceae</taxon>
        <taxon>Immersiella</taxon>
    </lineage>
</organism>
<dbReference type="GO" id="GO:0005685">
    <property type="term" value="C:U1 snRNP"/>
    <property type="evidence" value="ECO:0007669"/>
    <property type="project" value="UniProtKB-ARBA"/>
</dbReference>
<dbReference type="AlphaFoldDB" id="A0AA40C2N6"/>
<dbReference type="CDD" id="cd01720">
    <property type="entry name" value="Sm_D2"/>
    <property type="match status" value="1"/>
</dbReference>
<evidence type="ECO:0000256" key="6">
    <source>
        <dbReference type="ARBA" id="ARBA00022490"/>
    </source>
</evidence>
<evidence type="ECO:0000259" key="23">
    <source>
        <dbReference type="PROSITE" id="PS52002"/>
    </source>
</evidence>
<feature type="transmembrane region" description="Helical" evidence="22">
    <location>
        <begin position="435"/>
        <end position="455"/>
    </location>
</feature>
<dbReference type="Gene3D" id="2.30.30.100">
    <property type="match status" value="1"/>
</dbReference>
<keyword evidence="8" id="KW-0507">mRNA processing</keyword>
<evidence type="ECO:0000256" key="3">
    <source>
        <dbReference type="ARBA" id="ARBA00004514"/>
    </source>
</evidence>
<feature type="transmembrane region" description="Helical" evidence="22">
    <location>
        <begin position="87"/>
        <end position="105"/>
    </location>
</feature>
<evidence type="ECO:0000256" key="21">
    <source>
        <dbReference type="ARBA" id="ARBA00058057"/>
    </source>
</evidence>
<evidence type="ECO:0000256" key="16">
    <source>
        <dbReference type="ARBA" id="ARBA00023166"/>
    </source>
</evidence>
<keyword evidence="20 24" id="KW-0687">Ribonucleoprotein</keyword>
<feature type="domain" description="Sm" evidence="23">
    <location>
        <begin position="520"/>
        <end position="601"/>
    </location>
</feature>
<evidence type="ECO:0000256" key="12">
    <source>
        <dbReference type="ARBA" id="ARBA00023002"/>
    </source>
</evidence>
<keyword evidence="19" id="KW-0539">Nucleus</keyword>
<feature type="transmembrane region" description="Helical" evidence="22">
    <location>
        <begin position="20"/>
        <end position="40"/>
    </location>
</feature>
<feature type="transmembrane region" description="Helical" evidence="22">
    <location>
        <begin position="324"/>
        <end position="343"/>
    </location>
</feature>
<keyword evidence="25" id="KW-1185">Reference proteome</keyword>
<dbReference type="GO" id="GO:0050613">
    <property type="term" value="F:Delta14-sterol reductase activity"/>
    <property type="evidence" value="ECO:0007669"/>
    <property type="project" value="TreeGrafter"/>
</dbReference>
<dbReference type="Gene3D" id="1.20.120.1630">
    <property type="match status" value="1"/>
</dbReference>
<comment type="similarity">
    <text evidence="4 22">Belongs to the ERG4/ERG24 family.</text>
</comment>
<keyword evidence="13 22" id="KW-0756">Sterol biosynthesis</keyword>
<dbReference type="FunFam" id="2.30.30.100:FF:000018">
    <property type="entry name" value="Small nuclear ribonucleoprotein Sm D2"/>
    <property type="match status" value="1"/>
</dbReference>
<dbReference type="PROSITE" id="PS01017">
    <property type="entry name" value="STEROL_REDUCT_1"/>
    <property type="match status" value="1"/>
</dbReference>
<dbReference type="InterPro" id="IPR001171">
    <property type="entry name" value="ERG24_DHCR-like"/>
</dbReference>
<dbReference type="PANTHER" id="PTHR21257:SF52">
    <property type="entry name" value="DELTA(14)-STEROL REDUCTASE TM7SF2"/>
    <property type="match status" value="1"/>
</dbReference>
<evidence type="ECO:0000256" key="20">
    <source>
        <dbReference type="ARBA" id="ARBA00023274"/>
    </source>
</evidence>
<evidence type="ECO:0000256" key="17">
    <source>
        <dbReference type="ARBA" id="ARBA00023187"/>
    </source>
</evidence>
<keyword evidence="16 22" id="KW-1207">Sterol metabolism</keyword>
<keyword evidence="15 22" id="KW-0472">Membrane</keyword>
<dbReference type="InterPro" id="IPR047575">
    <property type="entry name" value="Sm"/>
</dbReference>
<evidence type="ECO:0000256" key="13">
    <source>
        <dbReference type="ARBA" id="ARBA00023011"/>
    </source>
</evidence>
<name>A0AA40C2N6_9PEZI</name>
<evidence type="ECO:0000256" key="9">
    <source>
        <dbReference type="ARBA" id="ARBA00022692"/>
    </source>
</evidence>
<dbReference type="Proteomes" id="UP001175000">
    <property type="component" value="Unassembled WGS sequence"/>
</dbReference>
<feature type="transmembrane region" description="Helical" evidence="22">
    <location>
        <begin position="125"/>
        <end position="147"/>
    </location>
</feature>
<comment type="subcellular location">
    <subcellularLocation>
        <location evidence="3">Cytoplasm</location>
        <location evidence="3">Cytosol</location>
    </subcellularLocation>
    <subcellularLocation>
        <location evidence="2">Membrane</location>
        <topology evidence="2">Multi-pass membrane protein</topology>
    </subcellularLocation>
    <subcellularLocation>
        <location evidence="1">Nucleus</location>
    </subcellularLocation>
</comment>
<evidence type="ECO:0000256" key="4">
    <source>
        <dbReference type="ARBA" id="ARBA00005402"/>
    </source>
</evidence>
<keyword evidence="9 22" id="KW-0812">Transmembrane</keyword>
<dbReference type="PROSITE" id="PS01018">
    <property type="entry name" value="STEROL_REDUCT_2"/>
    <property type="match status" value="1"/>
</dbReference>
<keyword evidence="18 22" id="KW-0753">Steroid metabolism</keyword>
<evidence type="ECO:0000256" key="2">
    <source>
        <dbReference type="ARBA" id="ARBA00004141"/>
    </source>
</evidence>
<accession>A0AA40C2N6</accession>
<evidence type="ECO:0000313" key="25">
    <source>
        <dbReference type="Proteomes" id="UP001175000"/>
    </source>
</evidence>
<dbReference type="Pfam" id="PF01423">
    <property type="entry name" value="LSM"/>
    <property type="match status" value="1"/>
</dbReference>
<dbReference type="EMBL" id="JAULSU010000003">
    <property type="protein sequence ID" value="KAK0622807.1"/>
    <property type="molecule type" value="Genomic_DNA"/>
</dbReference>
<evidence type="ECO:0000256" key="15">
    <source>
        <dbReference type="ARBA" id="ARBA00023136"/>
    </source>
</evidence>
<evidence type="ECO:0000256" key="5">
    <source>
        <dbReference type="ARBA" id="ARBA00008146"/>
    </source>
</evidence>
<gene>
    <name evidence="24" type="ORF">B0T14DRAFT_427708</name>
</gene>
<feature type="transmembrane region" description="Helical" evidence="22">
    <location>
        <begin position="159"/>
        <end position="179"/>
    </location>
</feature>
<comment type="similarity">
    <text evidence="5">Belongs to the snRNP core protein family.</text>
</comment>
<dbReference type="InterPro" id="IPR027248">
    <property type="entry name" value="Sm_D2"/>
</dbReference>
<evidence type="ECO:0000256" key="19">
    <source>
        <dbReference type="ARBA" id="ARBA00023242"/>
    </source>
</evidence>
<keyword evidence="10 22" id="KW-0752">Steroid biosynthesis</keyword>
<dbReference type="GO" id="GO:0000974">
    <property type="term" value="C:Prp19 complex"/>
    <property type="evidence" value="ECO:0007669"/>
    <property type="project" value="UniProtKB-ARBA"/>
</dbReference>
<dbReference type="InterPro" id="IPR001163">
    <property type="entry name" value="Sm_dom_euk/arc"/>
</dbReference>
<keyword evidence="12 22" id="KW-0560">Oxidoreductase</keyword>
<dbReference type="GO" id="GO:0006696">
    <property type="term" value="P:ergosterol biosynthetic process"/>
    <property type="evidence" value="ECO:0007669"/>
    <property type="project" value="TreeGrafter"/>
</dbReference>
<feature type="transmembrane region" description="Helical" evidence="22">
    <location>
        <begin position="255"/>
        <end position="274"/>
    </location>
</feature>
<comment type="function">
    <text evidence="21">Plays a role in pre-mRNA splicing as a core component of the spliceosomal U1, U2, U4 and U5 small nuclear ribonucleoproteins (snRNPs), the building blocks of the spliceosome.</text>
</comment>
<evidence type="ECO:0000313" key="24">
    <source>
        <dbReference type="EMBL" id="KAK0622807.1"/>
    </source>
</evidence>
<keyword evidence="6" id="KW-0963">Cytoplasm</keyword>
<evidence type="ECO:0000256" key="14">
    <source>
        <dbReference type="ARBA" id="ARBA00023098"/>
    </source>
</evidence>
<dbReference type="GO" id="GO:0005681">
    <property type="term" value="C:spliceosomal complex"/>
    <property type="evidence" value="ECO:0007669"/>
    <property type="project" value="UniProtKB-ARBA"/>
</dbReference>
<dbReference type="InterPro" id="IPR010920">
    <property type="entry name" value="LSM_dom_sf"/>
</dbReference>